<dbReference type="EMBL" id="CP041666">
    <property type="protein sequence ID" value="QDP39857.1"/>
    <property type="molecule type" value="Genomic_DNA"/>
</dbReference>
<evidence type="ECO:0000313" key="3">
    <source>
        <dbReference type="EMBL" id="QDP39857.1"/>
    </source>
</evidence>
<feature type="transmembrane region" description="Helical" evidence="1">
    <location>
        <begin position="223"/>
        <end position="242"/>
    </location>
</feature>
<gene>
    <name evidence="3" type="ORF">FN924_06565</name>
</gene>
<feature type="transmembrane region" description="Helical" evidence="1">
    <location>
        <begin position="78"/>
        <end position="96"/>
    </location>
</feature>
<dbReference type="PANTHER" id="PTHR41307">
    <property type="entry name" value="MEMBRANE PROTEIN-RELATED"/>
    <property type="match status" value="1"/>
</dbReference>
<sequence>MKVSKNSQTFLENLRVYLVASGKNENEIEETIDELHDHLLEAEQNGKNVEQIIGMSPKEYMESIAHEMKGDVHGWSKYLFLIAIGAATFIVLGDALREGLSYTILELIGYPIIFALFLLAVVKCIKFLASAKLKKGIEWLLYWMIGGIPLGLMLLLLFLNDRWQTPMITFNQTANAITIGVAIAVLIGLSVWARSWVMILVAILLVVPDIILDRLPLEETSRLVSSSIVTSVLIIALFLIALRKEKRENAS</sequence>
<dbReference type="Pfam" id="PF08006">
    <property type="entry name" value="HAAS_TM"/>
    <property type="match status" value="1"/>
</dbReference>
<dbReference type="RefSeq" id="WP_143892845.1">
    <property type="nucleotide sequence ID" value="NZ_CP041666.1"/>
</dbReference>
<dbReference type="Proteomes" id="UP000315215">
    <property type="component" value="Chromosome"/>
</dbReference>
<protein>
    <recommendedName>
        <fullName evidence="2">HAAS transmembrane region domain-containing protein</fullName>
    </recommendedName>
</protein>
<proteinExistence type="predicted"/>
<evidence type="ECO:0000256" key="1">
    <source>
        <dbReference type="SAM" id="Phobius"/>
    </source>
</evidence>
<dbReference type="InterPro" id="IPR012963">
    <property type="entry name" value="HAAS_TM"/>
</dbReference>
<feature type="domain" description="HAAS transmembrane region" evidence="2">
    <location>
        <begin position="89"/>
        <end position="203"/>
    </location>
</feature>
<keyword evidence="4" id="KW-1185">Reference proteome</keyword>
<dbReference type="Gene3D" id="1.10.1900.10">
    <property type="entry name" value="c-terminal domain of poly(a) binding protein"/>
    <property type="match status" value="1"/>
</dbReference>
<keyword evidence="1" id="KW-1133">Transmembrane helix</keyword>
<feature type="transmembrane region" description="Helical" evidence="1">
    <location>
        <begin position="140"/>
        <end position="160"/>
    </location>
</feature>
<evidence type="ECO:0000259" key="2">
    <source>
        <dbReference type="Pfam" id="PF08006"/>
    </source>
</evidence>
<evidence type="ECO:0000313" key="4">
    <source>
        <dbReference type="Proteomes" id="UP000315215"/>
    </source>
</evidence>
<keyword evidence="1" id="KW-0812">Transmembrane</keyword>
<feature type="transmembrane region" description="Helical" evidence="1">
    <location>
        <begin position="172"/>
        <end position="189"/>
    </location>
</feature>
<dbReference type="SUPFAM" id="SSF158560">
    <property type="entry name" value="BH3980-like"/>
    <property type="match status" value="1"/>
</dbReference>
<dbReference type="OrthoDB" id="1750748at2"/>
<feature type="transmembrane region" description="Helical" evidence="1">
    <location>
        <begin position="108"/>
        <end position="128"/>
    </location>
</feature>
<keyword evidence="1" id="KW-0472">Membrane</keyword>
<name>A0A516KES6_9BACI</name>
<dbReference type="PANTHER" id="PTHR41307:SF1">
    <property type="entry name" value="MEMBRANE PROTEIN"/>
    <property type="match status" value="1"/>
</dbReference>
<feature type="transmembrane region" description="Helical" evidence="1">
    <location>
        <begin position="196"/>
        <end position="217"/>
    </location>
</feature>
<reference evidence="3 4" key="1">
    <citation type="submission" date="2019-07" db="EMBL/GenBank/DDBJ databases">
        <authorList>
            <person name="Li J."/>
        </authorList>
    </citation>
    <scope>NUCLEOTIDE SEQUENCE [LARGE SCALE GENOMIC DNA]</scope>
    <source>
        <strain evidence="3 4">TKL69</strain>
    </source>
</reference>
<accession>A0A516KES6</accession>
<organism evidence="3 4">
    <name type="scientific">Radiobacillus deserti</name>
    <dbReference type="NCBI Taxonomy" id="2594883"/>
    <lineage>
        <taxon>Bacteria</taxon>
        <taxon>Bacillati</taxon>
        <taxon>Bacillota</taxon>
        <taxon>Bacilli</taxon>
        <taxon>Bacillales</taxon>
        <taxon>Bacillaceae</taxon>
        <taxon>Radiobacillus</taxon>
    </lineage>
</organism>
<dbReference type="AlphaFoldDB" id="A0A516KES6"/>
<dbReference type="KEGG" id="aqt:FN924_06565"/>